<dbReference type="Proteomes" id="UP001597480">
    <property type="component" value="Unassembled WGS sequence"/>
</dbReference>
<evidence type="ECO:0000313" key="3">
    <source>
        <dbReference type="EMBL" id="MFD2600870.1"/>
    </source>
</evidence>
<dbReference type="EMBL" id="JBHUMD010000004">
    <property type="protein sequence ID" value="MFD2600870.1"/>
    <property type="molecule type" value="Genomic_DNA"/>
</dbReference>
<evidence type="ECO:0000259" key="2">
    <source>
        <dbReference type="Pfam" id="PF23657"/>
    </source>
</evidence>
<accession>A0ABW5NR04</accession>
<dbReference type="RefSeq" id="WP_379819542.1">
    <property type="nucleotide sequence ID" value="NZ_JBHUMD010000004.1"/>
</dbReference>
<keyword evidence="1" id="KW-0732">Signal</keyword>
<name>A0ABW5NR04_9FLAO</name>
<protein>
    <recommendedName>
        <fullName evidence="2">DUF7151 domain-containing protein</fullName>
    </recommendedName>
</protein>
<gene>
    <name evidence="3" type="ORF">ACFSR3_02270</name>
</gene>
<comment type="caution">
    <text evidence="3">The sequence shown here is derived from an EMBL/GenBank/DDBJ whole genome shotgun (WGS) entry which is preliminary data.</text>
</comment>
<reference evidence="4" key="1">
    <citation type="journal article" date="2019" name="Int. J. Syst. Evol. Microbiol.">
        <title>The Global Catalogue of Microorganisms (GCM) 10K type strain sequencing project: providing services to taxonomists for standard genome sequencing and annotation.</title>
        <authorList>
            <consortium name="The Broad Institute Genomics Platform"/>
            <consortium name="The Broad Institute Genome Sequencing Center for Infectious Disease"/>
            <person name="Wu L."/>
            <person name="Ma J."/>
        </authorList>
    </citation>
    <scope>NUCLEOTIDE SEQUENCE [LARGE SCALE GENOMIC DNA]</scope>
    <source>
        <strain evidence="4">KCTC 42107</strain>
    </source>
</reference>
<dbReference type="InterPro" id="IPR055575">
    <property type="entry name" value="DUF7151"/>
</dbReference>
<keyword evidence="4" id="KW-1185">Reference proteome</keyword>
<evidence type="ECO:0000313" key="4">
    <source>
        <dbReference type="Proteomes" id="UP001597480"/>
    </source>
</evidence>
<feature type="chain" id="PRO_5046362226" description="DUF7151 domain-containing protein" evidence="1">
    <location>
        <begin position="24"/>
        <end position="226"/>
    </location>
</feature>
<dbReference type="Pfam" id="PF23657">
    <property type="entry name" value="DUF7151"/>
    <property type="match status" value="1"/>
</dbReference>
<feature type="signal peptide" evidence="1">
    <location>
        <begin position="1"/>
        <end position="23"/>
    </location>
</feature>
<organism evidence="3 4">
    <name type="scientific">Flavobacterium suzhouense</name>
    <dbReference type="NCBI Taxonomy" id="1529638"/>
    <lineage>
        <taxon>Bacteria</taxon>
        <taxon>Pseudomonadati</taxon>
        <taxon>Bacteroidota</taxon>
        <taxon>Flavobacteriia</taxon>
        <taxon>Flavobacteriales</taxon>
        <taxon>Flavobacteriaceae</taxon>
        <taxon>Flavobacterium</taxon>
    </lineage>
</organism>
<dbReference type="PROSITE" id="PS51257">
    <property type="entry name" value="PROKAR_LIPOPROTEIN"/>
    <property type="match status" value="1"/>
</dbReference>
<proteinExistence type="predicted"/>
<evidence type="ECO:0000256" key="1">
    <source>
        <dbReference type="SAM" id="SignalP"/>
    </source>
</evidence>
<feature type="domain" description="DUF7151" evidence="2">
    <location>
        <begin position="40"/>
        <end position="85"/>
    </location>
</feature>
<sequence>MKTNLRIYALCIAYSVLSSFAVSCDGEDGINGTNGNNGINSLVSTQIESAGLNCETGGLKVNYGLDNNNNGILDDAEIQHFDYVCNGENATVDLDNLVRLPLGSPDMNVCSTTAWYISPHQSWHLQNFNKHDYANVKSILFVPSLSTPTPENIVTAELYNITDNIPIANTQLTHNSANYVFKYSENIYDALPDHTITLGIRLKNSKSGGATCGTTGTYSYLYILRE</sequence>